<accession>A0A248U8R1</accession>
<name>A0A248U8R1_9HYPH</name>
<sequence>MQAITYHAIYGEISRMRVAMTDGVNTKYQAANDNVASQRAAA</sequence>
<dbReference type="EMBL" id="CP022603">
    <property type="protein sequence ID" value="ASV83167.1"/>
    <property type="molecule type" value="Genomic_DNA"/>
</dbReference>
<dbReference type="AlphaFoldDB" id="A0A248U8R1"/>
<evidence type="ECO:0000313" key="1">
    <source>
        <dbReference type="EMBL" id="ASV83167.1"/>
    </source>
</evidence>
<proteinExistence type="predicted"/>
<protein>
    <submittedName>
        <fullName evidence="1">Uncharacterized protein</fullName>
    </submittedName>
</protein>
<dbReference type="KEGG" id="och:CES85_3945"/>
<dbReference type="Proteomes" id="UP000215256">
    <property type="component" value="Chromosome 2"/>
</dbReference>
<gene>
    <name evidence="1" type="ORF">CES85_3945</name>
</gene>
<organism evidence="1 2">
    <name type="scientific">Ochrobactrum quorumnocens</name>
    <dbReference type="NCBI Taxonomy" id="271865"/>
    <lineage>
        <taxon>Bacteria</taxon>
        <taxon>Pseudomonadati</taxon>
        <taxon>Pseudomonadota</taxon>
        <taxon>Alphaproteobacteria</taxon>
        <taxon>Hyphomicrobiales</taxon>
        <taxon>Brucellaceae</taxon>
        <taxon>Brucella/Ochrobactrum group</taxon>
        <taxon>Ochrobactrum</taxon>
    </lineage>
</organism>
<evidence type="ECO:0000313" key="2">
    <source>
        <dbReference type="Proteomes" id="UP000215256"/>
    </source>
</evidence>
<reference evidence="1 2" key="1">
    <citation type="submission" date="2017-07" db="EMBL/GenBank/DDBJ databases">
        <title>Phylogenetic study on the rhizospheric bacterium Ochrobactrum sp. A44.</title>
        <authorList>
            <person name="Krzyzanowska D.M."/>
            <person name="Ossowicki A."/>
            <person name="Rajewska M."/>
            <person name="Maciag T."/>
            <person name="Kaczynski Z."/>
            <person name="Czerwicka M."/>
            <person name="Jafra S."/>
        </authorList>
    </citation>
    <scope>NUCLEOTIDE SEQUENCE [LARGE SCALE GENOMIC DNA]</scope>
    <source>
        <strain evidence="1 2">A44</strain>
    </source>
</reference>